<dbReference type="AlphaFoldDB" id="A0A1U7HQJ6"/>
<name>A0A1U7HQJ6_9CHRO</name>
<protein>
    <submittedName>
        <fullName evidence="1">Uncharacterized protein</fullName>
    </submittedName>
</protein>
<dbReference type="Proteomes" id="UP000185984">
    <property type="component" value="Unassembled WGS sequence"/>
</dbReference>
<keyword evidence="2" id="KW-1185">Reference proteome</keyword>
<dbReference type="EMBL" id="MRCC01000009">
    <property type="protein sequence ID" value="OKH25841.1"/>
    <property type="molecule type" value="Genomic_DNA"/>
</dbReference>
<gene>
    <name evidence="1" type="ORF">NIES1031_12690</name>
</gene>
<accession>A0A1U7HQJ6</accession>
<dbReference type="STRING" id="247279.NIES1031_12690"/>
<reference evidence="1 2" key="1">
    <citation type="submission" date="2016-11" db="EMBL/GenBank/DDBJ databases">
        <title>Draft Genome Sequences of Nine Cyanobacterial Strains from Diverse Habitats.</title>
        <authorList>
            <person name="Zhu T."/>
            <person name="Hou S."/>
            <person name="Lu X."/>
            <person name="Hess W.R."/>
        </authorList>
    </citation>
    <scope>NUCLEOTIDE SEQUENCE [LARGE SCALE GENOMIC DNA]</scope>
    <source>
        <strain evidence="1 2">5.2 s.c.1</strain>
    </source>
</reference>
<evidence type="ECO:0000313" key="2">
    <source>
        <dbReference type="Proteomes" id="UP000185984"/>
    </source>
</evidence>
<comment type="caution">
    <text evidence="1">The sequence shown here is derived from an EMBL/GenBank/DDBJ whole genome shotgun (WGS) entry which is preliminary data.</text>
</comment>
<organism evidence="1 2">
    <name type="scientific">Chroogloeocystis siderophila 5.2 s.c.1</name>
    <dbReference type="NCBI Taxonomy" id="247279"/>
    <lineage>
        <taxon>Bacteria</taxon>
        <taxon>Bacillati</taxon>
        <taxon>Cyanobacteriota</taxon>
        <taxon>Cyanophyceae</taxon>
        <taxon>Oscillatoriophycideae</taxon>
        <taxon>Chroococcales</taxon>
        <taxon>Chroococcaceae</taxon>
        <taxon>Chroogloeocystis</taxon>
    </lineage>
</organism>
<sequence length="73" mass="8394">MLQIAPIILMFEEITTLKSSRVGEIETAIILLVNIKLDSPNFKKLYDRKPKSMSYLGLYYGVFMCKNCLYLGI</sequence>
<evidence type="ECO:0000313" key="1">
    <source>
        <dbReference type="EMBL" id="OKH25841.1"/>
    </source>
</evidence>
<proteinExistence type="predicted"/>